<proteinExistence type="predicted"/>
<reference evidence="1 2" key="1">
    <citation type="journal article" date="2019" name="Nat. Ecol. Evol.">
        <title>Megaphylogeny resolves global patterns of mushroom evolution.</title>
        <authorList>
            <person name="Varga T."/>
            <person name="Krizsan K."/>
            <person name="Foldi C."/>
            <person name="Dima B."/>
            <person name="Sanchez-Garcia M."/>
            <person name="Sanchez-Ramirez S."/>
            <person name="Szollosi G.J."/>
            <person name="Szarkandi J.G."/>
            <person name="Papp V."/>
            <person name="Albert L."/>
            <person name="Andreopoulos W."/>
            <person name="Angelini C."/>
            <person name="Antonin V."/>
            <person name="Barry K.W."/>
            <person name="Bougher N.L."/>
            <person name="Buchanan P."/>
            <person name="Buyck B."/>
            <person name="Bense V."/>
            <person name="Catcheside P."/>
            <person name="Chovatia M."/>
            <person name="Cooper J."/>
            <person name="Damon W."/>
            <person name="Desjardin D."/>
            <person name="Finy P."/>
            <person name="Geml J."/>
            <person name="Haridas S."/>
            <person name="Hughes K."/>
            <person name="Justo A."/>
            <person name="Karasinski D."/>
            <person name="Kautmanova I."/>
            <person name="Kiss B."/>
            <person name="Kocsube S."/>
            <person name="Kotiranta H."/>
            <person name="LaButti K.M."/>
            <person name="Lechner B.E."/>
            <person name="Liimatainen K."/>
            <person name="Lipzen A."/>
            <person name="Lukacs Z."/>
            <person name="Mihaltcheva S."/>
            <person name="Morgado L.N."/>
            <person name="Niskanen T."/>
            <person name="Noordeloos M.E."/>
            <person name="Ohm R.A."/>
            <person name="Ortiz-Santana B."/>
            <person name="Ovrebo C."/>
            <person name="Racz N."/>
            <person name="Riley R."/>
            <person name="Savchenko A."/>
            <person name="Shiryaev A."/>
            <person name="Soop K."/>
            <person name="Spirin V."/>
            <person name="Szebenyi C."/>
            <person name="Tomsovsky M."/>
            <person name="Tulloss R.E."/>
            <person name="Uehling J."/>
            <person name="Grigoriev I.V."/>
            <person name="Vagvolgyi C."/>
            <person name="Papp T."/>
            <person name="Martin F.M."/>
            <person name="Miettinen O."/>
            <person name="Hibbett D.S."/>
            <person name="Nagy L.G."/>
        </authorList>
    </citation>
    <scope>NUCLEOTIDE SEQUENCE [LARGE SCALE GENOMIC DNA]</scope>
    <source>
        <strain evidence="1 2">NL-1719</strain>
    </source>
</reference>
<name>A0ACD3BGE3_9AGAR</name>
<sequence length="1149" mass="125071">MAQVGLLDWANGIRLTMENDPGRQSFQDQVLNHGFSFLEDYLDNILAGGKTDPLIELVKTPGRKKVNKKPKTTSKLNMTITHSLEDEEDEVKEDSMPISVLHQTLLQAKEKELKDLNPSNVLAMQENNSASDDLFTSQESWEPPQPVNPSGFPTKPGASLQACDPHAQKELSMIAEDDEVHEPEESAAQSLLPEEPAAQPETDMVIEEDHQFPVSPRASEGDVSMDITVSGSDTFHSVPLGSPTRDLRDKLPTPDSPPHPPLDVESASTAAVNSDPGSPLPVVPTGQHSSDPIVQPPLIERDSPSHIEVEDPLHDEDSPPTALNAVTSLPSFPSLPGPMPLRKSMRATRDAPTNTASIGAITPGTNLGKRTSWLMKAREVKALELTSKKSIAKLHSPDPAPAPAPSTLKRKSGEMHGLAGATGLEHEERQQKTTKNAGSETVTDKLYLEKLESTTRSDTILLPTQEYLNDQEDLTQGMLHQIKKKVEDLNAKASKGMGKSLGPSAAAAALAEARAAAEARVAERNSQDGSLEPIAQDASDEPASTPAERHIGPSETALNSKFTAHNPASQLHTTDIAVGVNRNSTSTTPPNSPPAHHSTYFPPPIAVASKPVPVFVPPAPANGTKATATSALPLNFQPPKVFSVPASMSLGLAPRLASPSHKAASSQDSQSSMNTKNMPWLRTFEGNEEGMPIAKASQQKVSERLFGNDPDDEDSWPLDERATFHLPWGSQVKEDTSTWSTFPSQSQRGGDNHALQDSDMVTSDLGLARGKDEGNDEVSMDVDDPIEEEPEQDVDSELEDIILQSGKPTVGLVTTKPVTRDSSQASIGFSETSQSQPGILGQAAKLLQSALGTSKKNKPEVKKVLQMAAVAAKKQQEENDKKAARLKEMENRRQAALQRKAEEEKARQHEHERKVKEEGERRKREREEQTDKRPVKPASSIPRKEDDTTKKRKTIAEAEKKPETKKVGPPTAGSAQKAVTKPTLKQPSSSLLSQGVPPPAPSKSTKSSDIKGKAKAPPPEDDLAQPSQLMQTQMAARAKAQLQAVKPPSESIELPDINSEYSDSEDEDRPRTFDPPTWAQSPELRQTLEFQSTINPDEIFGPIRPLRMEEMFKNRNSRFRSRTSSANWNGADRLTQEEEQEYARRMGFK</sequence>
<keyword evidence="2" id="KW-1185">Reference proteome</keyword>
<evidence type="ECO:0000313" key="2">
    <source>
        <dbReference type="Proteomes" id="UP000308600"/>
    </source>
</evidence>
<accession>A0ACD3BGE3</accession>
<evidence type="ECO:0000313" key="1">
    <source>
        <dbReference type="EMBL" id="TFK77109.1"/>
    </source>
</evidence>
<dbReference type="Proteomes" id="UP000308600">
    <property type="component" value="Unassembled WGS sequence"/>
</dbReference>
<dbReference type="EMBL" id="ML208259">
    <property type="protein sequence ID" value="TFK77109.1"/>
    <property type="molecule type" value="Genomic_DNA"/>
</dbReference>
<protein>
    <submittedName>
        <fullName evidence="1">Uncharacterized protein</fullName>
    </submittedName>
</protein>
<organism evidence="1 2">
    <name type="scientific">Pluteus cervinus</name>
    <dbReference type="NCBI Taxonomy" id="181527"/>
    <lineage>
        <taxon>Eukaryota</taxon>
        <taxon>Fungi</taxon>
        <taxon>Dikarya</taxon>
        <taxon>Basidiomycota</taxon>
        <taxon>Agaricomycotina</taxon>
        <taxon>Agaricomycetes</taxon>
        <taxon>Agaricomycetidae</taxon>
        <taxon>Agaricales</taxon>
        <taxon>Pluteineae</taxon>
        <taxon>Pluteaceae</taxon>
        <taxon>Pluteus</taxon>
    </lineage>
</organism>
<gene>
    <name evidence="1" type="ORF">BDN72DRAFT_890884</name>
</gene>